<evidence type="ECO:0000256" key="1">
    <source>
        <dbReference type="SAM" id="MobiDB-lite"/>
    </source>
</evidence>
<keyword evidence="3" id="KW-1185">Reference proteome</keyword>
<proteinExistence type="predicted"/>
<sequence>MKGSKPIDTLMDPNDKLLPGQGEPLSNPKRYRWLVPGDIVTKFVKSNDQLADIFTKSLTGPRINYICNKL</sequence>
<name>A0AAF0V612_SOLVR</name>
<reference evidence="2" key="1">
    <citation type="submission" date="2023-08" db="EMBL/GenBank/DDBJ databases">
        <title>A de novo genome assembly of Solanum verrucosum Schlechtendal, a Mexican diploid species geographically isolated from the other diploid A-genome species in potato relatives.</title>
        <authorList>
            <person name="Hosaka K."/>
        </authorList>
    </citation>
    <scope>NUCLEOTIDE SEQUENCE</scope>
    <source>
        <tissue evidence="2">Young leaves</tissue>
    </source>
</reference>
<evidence type="ECO:0000313" key="2">
    <source>
        <dbReference type="EMBL" id="WMV58530.1"/>
    </source>
</evidence>
<feature type="non-terminal residue" evidence="2">
    <location>
        <position position="70"/>
    </location>
</feature>
<protein>
    <submittedName>
        <fullName evidence="2">Uncharacterized protein</fullName>
    </submittedName>
</protein>
<organism evidence="2 3">
    <name type="scientific">Solanum verrucosum</name>
    <dbReference type="NCBI Taxonomy" id="315347"/>
    <lineage>
        <taxon>Eukaryota</taxon>
        <taxon>Viridiplantae</taxon>
        <taxon>Streptophyta</taxon>
        <taxon>Embryophyta</taxon>
        <taxon>Tracheophyta</taxon>
        <taxon>Spermatophyta</taxon>
        <taxon>Magnoliopsida</taxon>
        <taxon>eudicotyledons</taxon>
        <taxon>Gunneridae</taxon>
        <taxon>Pentapetalae</taxon>
        <taxon>asterids</taxon>
        <taxon>lamiids</taxon>
        <taxon>Solanales</taxon>
        <taxon>Solanaceae</taxon>
        <taxon>Solanoideae</taxon>
        <taxon>Solaneae</taxon>
        <taxon>Solanum</taxon>
    </lineage>
</organism>
<dbReference type="AlphaFoldDB" id="A0AAF0V612"/>
<accession>A0AAF0V612</accession>
<evidence type="ECO:0000313" key="3">
    <source>
        <dbReference type="Proteomes" id="UP001234989"/>
    </source>
</evidence>
<dbReference type="Proteomes" id="UP001234989">
    <property type="component" value="Chromosome 12"/>
</dbReference>
<feature type="region of interest" description="Disordered" evidence="1">
    <location>
        <begin position="1"/>
        <end position="24"/>
    </location>
</feature>
<dbReference type="EMBL" id="CP133623">
    <property type="protein sequence ID" value="WMV58530.1"/>
    <property type="molecule type" value="Genomic_DNA"/>
</dbReference>
<gene>
    <name evidence="2" type="ORF">MTR67_051915</name>
</gene>